<comment type="caution">
    <text evidence="2">The sequence shown here is derived from an EMBL/GenBank/DDBJ whole genome shotgun (WGS) entry which is preliminary data.</text>
</comment>
<dbReference type="PANTHER" id="PTHR46532:SF11">
    <property type="entry name" value="DYNEIN AXONEMAL HEAVY CHAIN 12"/>
    <property type="match status" value="1"/>
</dbReference>
<dbReference type="EMBL" id="WJBH02000005">
    <property type="protein sequence ID" value="KAI9559114.1"/>
    <property type="molecule type" value="Genomic_DNA"/>
</dbReference>
<dbReference type="InterPro" id="IPR026983">
    <property type="entry name" value="DHC"/>
</dbReference>
<dbReference type="GO" id="GO:0051959">
    <property type="term" value="F:dynein light intermediate chain binding"/>
    <property type="evidence" value="ECO:0007669"/>
    <property type="project" value="InterPro"/>
</dbReference>
<dbReference type="GO" id="GO:0045505">
    <property type="term" value="F:dynein intermediate chain binding"/>
    <property type="evidence" value="ECO:0007669"/>
    <property type="project" value="InterPro"/>
</dbReference>
<name>A0AAD5KRK7_9CRUS</name>
<dbReference type="Pfam" id="PF08385">
    <property type="entry name" value="DHC_N1"/>
    <property type="match status" value="1"/>
</dbReference>
<dbReference type="AlphaFoldDB" id="A0AAD5KRK7"/>
<accession>A0AAD5KRK7</accession>
<proteinExistence type="predicted"/>
<dbReference type="GO" id="GO:0007018">
    <property type="term" value="P:microtubule-based movement"/>
    <property type="evidence" value="ECO:0007669"/>
    <property type="project" value="InterPro"/>
</dbReference>
<evidence type="ECO:0000313" key="3">
    <source>
        <dbReference type="Proteomes" id="UP000820818"/>
    </source>
</evidence>
<protein>
    <recommendedName>
        <fullName evidence="1">Dynein heavy chain tail domain-containing protein</fullName>
    </recommendedName>
</protein>
<organism evidence="2 3">
    <name type="scientific">Daphnia sinensis</name>
    <dbReference type="NCBI Taxonomy" id="1820382"/>
    <lineage>
        <taxon>Eukaryota</taxon>
        <taxon>Metazoa</taxon>
        <taxon>Ecdysozoa</taxon>
        <taxon>Arthropoda</taxon>
        <taxon>Crustacea</taxon>
        <taxon>Branchiopoda</taxon>
        <taxon>Diplostraca</taxon>
        <taxon>Cladocera</taxon>
        <taxon>Anomopoda</taxon>
        <taxon>Daphniidae</taxon>
        <taxon>Daphnia</taxon>
        <taxon>Daphnia similis group</taxon>
    </lineage>
</organism>
<reference evidence="2 3" key="1">
    <citation type="submission" date="2022-05" db="EMBL/GenBank/DDBJ databases">
        <title>A multi-omics perspective on studying reproductive biology in Daphnia sinensis.</title>
        <authorList>
            <person name="Jia J."/>
        </authorList>
    </citation>
    <scope>NUCLEOTIDE SEQUENCE [LARGE SCALE GENOMIC DNA]</scope>
    <source>
        <strain evidence="2 3">WSL</strain>
    </source>
</reference>
<sequence>MGDIYLGDTILPDESFSSRFFPRPKRSTLRDIYTWKQITQERGFLEDDTGSEEEPDGQLLLEIIRKEEDRDLRQLVSVKRFRDQCHHQLMDTSNKVDVGWSEQQDRYVIDYLNDPNKVALFVSSSQQQENVVDKLRFDWNVVGPIHGANNPTCFFIKIEVAEPLIRPGQFDTAIYSTCLARGIKDLPRHLTKVVFYFERHALNLCENRLKEMKHLMEGTLLKLRQFLIEGRCLSDSLLLKPTLIVQPPELDDEDQIEQLERLAHQWIYVVTYSLELRDYYSTCSAENNHPTIQGEINSLLFKYEVLKKLGTKLMKADYQRVLSILKEANSVVGDELENLLDQLQEASKQTKLAARYLTCLRRSVDEIEKVKIFPETIRGQHIAPLVDLPAIYQDACNRIIVIVRHVDLPNYENRESDAAARLLFTIGNEVVTKIGQHALAVAIDQLFLKGRPRECVEDLEKFCRRTVQRCVATYFQTMKWQKMELNDQIVLANFHALDLRLGHVIDICESLEQLGRYGEGIKPVTFCNERERDIGLSLTMAQDNFVELAIKLVSHYRTSIFDILNPEEWYNAYNRYQNETRALEIHLVHDFEDAVHRCSTLWNIYEVLMSFKHLYRRPLFTAVINSTANQLFKKASREAKVACSINCNDPWSTPINATLTTLSTRLATSAQRARGYLDKIAKLVQMASWAGSPSYREKALLRCQQAHRLLGEAIKKEHADWIDKVHVELAFNNNAALHKFAVRRHFKRPDWIQCNLDGVVFQVVQAAECWDRLLVELPGQVTPLWNERNELRNVHGSVCAMCYYYNYIVQELEILDKDLYREALIKLEKAVQPCLISTTWKQLILVKRVVTSVFFAMEEVVQDLVQRYPVA</sequence>
<evidence type="ECO:0000259" key="1">
    <source>
        <dbReference type="Pfam" id="PF08385"/>
    </source>
</evidence>
<dbReference type="Proteomes" id="UP000820818">
    <property type="component" value="Linkage Group LG5"/>
</dbReference>
<evidence type="ECO:0000313" key="2">
    <source>
        <dbReference type="EMBL" id="KAI9559114.1"/>
    </source>
</evidence>
<dbReference type="InterPro" id="IPR013594">
    <property type="entry name" value="Dynein_heavy_tail"/>
</dbReference>
<dbReference type="GO" id="GO:0005858">
    <property type="term" value="C:axonemal dynein complex"/>
    <property type="evidence" value="ECO:0007669"/>
    <property type="project" value="TreeGrafter"/>
</dbReference>
<dbReference type="PANTHER" id="PTHR46532">
    <property type="entry name" value="MALE FERTILITY FACTOR KL5"/>
    <property type="match status" value="1"/>
</dbReference>
<keyword evidence="3" id="KW-1185">Reference proteome</keyword>
<gene>
    <name evidence="2" type="ORF">GHT06_015903</name>
</gene>
<feature type="domain" description="Dynein heavy chain tail" evidence="1">
    <location>
        <begin position="256"/>
        <end position="843"/>
    </location>
</feature>